<keyword evidence="4" id="KW-1185">Reference proteome</keyword>
<feature type="coiled-coil region" evidence="1">
    <location>
        <begin position="11"/>
        <end position="38"/>
    </location>
</feature>
<dbReference type="InterPro" id="IPR053853">
    <property type="entry name" value="FitA-like_RHH"/>
</dbReference>
<organism evidence="3 4">
    <name type="scientific">Rhodohalobacter mucosus</name>
    <dbReference type="NCBI Taxonomy" id="2079485"/>
    <lineage>
        <taxon>Bacteria</taxon>
        <taxon>Pseudomonadati</taxon>
        <taxon>Balneolota</taxon>
        <taxon>Balneolia</taxon>
        <taxon>Balneolales</taxon>
        <taxon>Balneolaceae</taxon>
        <taxon>Rhodohalobacter</taxon>
    </lineage>
</organism>
<evidence type="ECO:0000313" key="4">
    <source>
        <dbReference type="Proteomes" id="UP000245533"/>
    </source>
</evidence>
<sequence length="78" mass="9129">MADVLIRNIDKKTLERLKERAARNNRSLQEELKELVEFHAKPDIEETRGRVNEILMKYKASGKKFPDSGDELSDDRSR</sequence>
<dbReference type="SUPFAM" id="SSF47598">
    <property type="entry name" value="Ribbon-helix-helix"/>
    <property type="match status" value="1"/>
</dbReference>
<name>A0A316TTY6_9BACT</name>
<dbReference type="InterPro" id="IPR010985">
    <property type="entry name" value="Ribbon_hlx_hlx"/>
</dbReference>
<dbReference type="Proteomes" id="UP000245533">
    <property type="component" value="Unassembled WGS sequence"/>
</dbReference>
<gene>
    <name evidence="3" type="ORF">DDZ15_07985</name>
</gene>
<feature type="domain" description="Antitoxin FitA-like ribbon-helix-helix" evidence="2">
    <location>
        <begin position="2"/>
        <end position="35"/>
    </location>
</feature>
<keyword evidence="1" id="KW-0175">Coiled coil</keyword>
<dbReference type="EMBL" id="QGGB01000006">
    <property type="protein sequence ID" value="PWN06455.1"/>
    <property type="molecule type" value="Genomic_DNA"/>
</dbReference>
<evidence type="ECO:0000313" key="3">
    <source>
        <dbReference type="EMBL" id="PWN06455.1"/>
    </source>
</evidence>
<proteinExistence type="predicted"/>
<evidence type="ECO:0000256" key="1">
    <source>
        <dbReference type="SAM" id="Coils"/>
    </source>
</evidence>
<protein>
    <recommendedName>
        <fullName evidence="2">Antitoxin FitA-like ribbon-helix-helix domain-containing protein</fullName>
    </recommendedName>
</protein>
<evidence type="ECO:0000259" key="2">
    <source>
        <dbReference type="Pfam" id="PF22513"/>
    </source>
</evidence>
<dbReference type="Pfam" id="PF22513">
    <property type="entry name" value="FitA-like_RHH"/>
    <property type="match status" value="1"/>
</dbReference>
<dbReference type="AlphaFoldDB" id="A0A316TTY6"/>
<dbReference type="GO" id="GO:0006355">
    <property type="term" value="P:regulation of DNA-templated transcription"/>
    <property type="evidence" value="ECO:0007669"/>
    <property type="project" value="InterPro"/>
</dbReference>
<reference evidence="3 4" key="1">
    <citation type="submission" date="2018-05" db="EMBL/GenBank/DDBJ databases">
        <title>Rhodohalobacter halophilus gen. nov., sp. nov., a moderately halophilic member of the family Balneolaceae.</title>
        <authorList>
            <person name="Liu Z.-W."/>
        </authorList>
    </citation>
    <scope>NUCLEOTIDE SEQUENCE [LARGE SCALE GENOMIC DNA]</scope>
    <source>
        <strain evidence="3 4">8A47</strain>
    </source>
</reference>
<accession>A0A316TTY6</accession>
<comment type="caution">
    <text evidence="3">The sequence shown here is derived from an EMBL/GenBank/DDBJ whole genome shotgun (WGS) entry which is preliminary data.</text>
</comment>